<dbReference type="InterPro" id="IPR015943">
    <property type="entry name" value="WD40/YVTN_repeat-like_dom_sf"/>
</dbReference>
<feature type="region of interest" description="Disordered" evidence="7">
    <location>
        <begin position="38"/>
        <end position="78"/>
    </location>
</feature>
<dbReference type="SUPFAM" id="SSF81383">
    <property type="entry name" value="F-box domain"/>
    <property type="match status" value="1"/>
</dbReference>
<dbReference type="GO" id="GO:0005634">
    <property type="term" value="C:nucleus"/>
    <property type="evidence" value="ECO:0007669"/>
    <property type="project" value="TreeGrafter"/>
</dbReference>
<feature type="compositionally biased region" description="Pro residues" evidence="7">
    <location>
        <begin position="638"/>
        <end position="647"/>
    </location>
</feature>
<dbReference type="SUPFAM" id="SSF50978">
    <property type="entry name" value="WD40 repeat-like"/>
    <property type="match status" value="1"/>
</dbReference>
<comment type="similarity">
    <text evidence="1">Belongs to the WD repeat DDB2/WDR76 family.</text>
</comment>
<gene>
    <name evidence="9" type="ORF">EJB05_09616</name>
</gene>
<dbReference type="InterPro" id="IPR001680">
    <property type="entry name" value="WD40_rpt"/>
</dbReference>
<keyword evidence="3" id="KW-0677">Repeat</keyword>
<dbReference type="GO" id="GO:2000001">
    <property type="term" value="P:regulation of DNA damage checkpoint"/>
    <property type="evidence" value="ECO:0007669"/>
    <property type="project" value="TreeGrafter"/>
</dbReference>
<keyword evidence="2 6" id="KW-0853">WD repeat</keyword>
<dbReference type="Gramene" id="TVU43171">
    <property type="protein sequence ID" value="TVU43171"/>
    <property type="gene ID" value="EJB05_09616"/>
</dbReference>
<protein>
    <recommendedName>
        <fullName evidence="8">F-box domain-containing protein</fullName>
    </recommendedName>
</protein>
<evidence type="ECO:0000259" key="8">
    <source>
        <dbReference type="PROSITE" id="PS50181"/>
    </source>
</evidence>
<keyword evidence="4" id="KW-0227">DNA damage</keyword>
<dbReference type="PROSITE" id="PS00678">
    <property type="entry name" value="WD_REPEATS_1"/>
    <property type="match status" value="1"/>
</dbReference>
<evidence type="ECO:0000256" key="6">
    <source>
        <dbReference type="PROSITE-ProRule" id="PRU00221"/>
    </source>
</evidence>
<dbReference type="Gene3D" id="1.20.1280.50">
    <property type="match status" value="1"/>
</dbReference>
<dbReference type="GO" id="GO:0003677">
    <property type="term" value="F:DNA binding"/>
    <property type="evidence" value="ECO:0007669"/>
    <property type="project" value="UniProtKB-KW"/>
</dbReference>
<accession>A0A5J9W5E9</accession>
<dbReference type="PANTHER" id="PTHR14773:SF0">
    <property type="entry name" value="WD REPEAT-CONTAINING PROTEIN 76"/>
    <property type="match status" value="1"/>
</dbReference>
<dbReference type="InterPro" id="IPR036322">
    <property type="entry name" value="WD40_repeat_dom_sf"/>
</dbReference>
<dbReference type="FunFam" id="1.20.1280.50:FF:000037">
    <property type="entry name" value="F-box protein SKIP19"/>
    <property type="match status" value="1"/>
</dbReference>
<feature type="non-terminal residue" evidence="9">
    <location>
        <position position="1"/>
    </location>
</feature>
<keyword evidence="5" id="KW-0238">DNA-binding</keyword>
<dbReference type="GO" id="GO:0006974">
    <property type="term" value="P:DNA damage response"/>
    <property type="evidence" value="ECO:0007669"/>
    <property type="project" value="UniProtKB-KW"/>
</dbReference>
<dbReference type="PROSITE" id="PS50181">
    <property type="entry name" value="FBOX"/>
    <property type="match status" value="1"/>
</dbReference>
<dbReference type="Pfam" id="PF00400">
    <property type="entry name" value="WD40"/>
    <property type="match status" value="2"/>
</dbReference>
<evidence type="ECO:0000256" key="5">
    <source>
        <dbReference type="ARBA" id="ARBA00023125"/>
    </source>
</evidence>
<dbReference type="OrthoDB" id="766928at2759"/>
<dbReference type="PANTHER" id="PTHR14773">
    <property type="entry name" value="WD REPEAT-CONTAINING PROTEIN 76"/>
    <property type="match status" value="1"/>
</dbReference>
<feature type="region of interest" description="Disordered" evidence="7">
    <location>
        <begin position="634"/>
        <end position="653"/>
    </location>
</feature>
<dbReference type="InterPro" id="IPR032675">
    <property type="entry name" value="LRR_dom_sf"/>
</dbReference>
<dbReference type="Pfam" id="PF12937">
    <property type="entry name" value="F-box-like"/>
    <property type="match status" value="1"/>
</dbReference>
<evidence type="ECO:0000256" key="2">
    <source>
        <dbReference type="ARBA" id="ARBA00022574"/>
    </source>
</evidence>
<dbReference type="EMBL" id="RWGY01000005">
    <property type="protein sequence ID" value="TVU43171.1"/>
    <property type="molecule type" value="Genomic_DNA"/>
</dbReference>
<dbReference type="Proteomes" id="UP000324897">
    <property type="component" value="Unassembled WGS sequence"/>
</dbReference>
<proteinExistence type="inferred from homology"/>
<reference evidence="9 10" key="1">
    <citation type="journal article" date="2019" name="Sci. Rep.">
        <title>A high-quality genome of Eragrostis curvula grass provides insights into Poaceae evolution and supports new strategies to enhance forage quality.</title>
        <authorList>
            <person name="Carballo J."/>
            <person name="Santos B.A.C.M."/>
            <person name="Zappacosta D."/>
            <person name="Garbus I."/>
            <person name="Selva J.P."/>
            <person name="Gallo C.A."/>
            <person name="Diaz A."/>
            <person name="Albertini E."/>
            <person name="Caccamo M."/>
            <person name="Echenique V."/>
        </authorList>
    </citation>
    <scope>NUCLEOTIDE SEQUENCE [LARGE SCALE GENOMIC DNA]</scope>
    <source>
        <strain evidence="10">cv. Victoria</strain>
        <tissue evidence="9">Leaf</tissue>
    </source>
</reference>
<dbReference type="Gene3D" id="2.130.10.10">
    <property type="entry name" value="YVTN repeat-like/Quinoprotein amine dehydrogenase"/>
    <property type="match status" value="1"/>
</dbReference>
<dbReference type="PROSITE" id="PS50082">
    <property type="entry name" value="WD_REPEATS_2"/>
    <property type="match status" value="1"/>
</dbReference>
<evidence type="ECO:0000256" key="7">
    <source>
        <dbReference type="SAM" id="MobiDB-lite"/>
    </source>
</evidence>
<evidence type="ECO:0000256" key="1">
    <source>
        <dbReference type="ARBA" id="ARBA00005434"/>
    </source>
</evidence>
<comment type="caution">
    <text evidence="9">The sequence shown here is derived from an EMBL/GenBank/DDBJ whole genome shotgun (WGS) entry which is preliminary data.</text>
</comment>
<evidence type="ECO:0000313" key="10">
    <source>
        <dbReference type="Proteomes" id="UP000324897"/>
    </source>
</evidence>
<keyword evidence="10" id="KW-1185">Reference proteome</keyword>
<dbReference type="InterPro" id="IPR019775">
    <property type="entry name" value="WD40_repeat_CS"/>
</dbReference>
<evidence type="ECO:0000256" key="4">
    <source>
        <dbReference type="ARBA" id="ARBA00022763"/>
    </source>
</evidence>
<dbReference type="SMART" id="SM00320">
    <property type="entry name" value="WD40"/>
    <property type="match status" value="4"/>
</dbReference>
<organism evidence="9 10">
    <name type="scientific">Eragrostis curvula</name>
    <name type="common">weeping love grass</name>
    <dbReference type="NCBI Taxonomy" id="38414"/>
    <lineage>
        <taxon>Eukaryota</taxon>
        <taxon>Viridiplantae</taxon>
        <taxon>Streptophyta</taxon>
        <taxon>Embryophyta</taxon>
        <taxon>Tracheophyta</taxon>
        <taxon>Spermatophyta</taxon>
        <taxon>Magnoliopsida</taxon>
        <taxon>Liliopsida</taxon>
        <taxon>Poales</taxon>
        <taxon>Poaceae</taxon>
        <taxon>PACMAD clade</taxon>
        <taxon>Chloridoideae</taxon>
        <taxon>Eragrostideae</taxon>
        <taxon>Eragrostidinae</taxon>
        <taxon>Eragrostis</taxon>
    </lineage>
</organism>
<evidence type="ECO:0000313" key="9">
    <source>
        <dbReference type="EMBL" id="TVU43171.1"/>
    </source>
</evidence>
<feature type="domain" description="F-box" evidence="8">
    <location>
        <begin position="427"/>
        <end position="474"/>
    </location>
</feature>
<dbReference type="Gene3D" id="3.80.10.10">
    <property type="entry name" value="Ribonuclease Inhibitor"/>
    <property type="match status" value="1"/>
</dbReference>
<dbReference type="InterPro" id="IPR050853">
    <property type="entry name" value="WD_repeat_DNA-damage-binding"/>
</dbReference>
<evidence type="ECO:0000256" key="3">
    <source>
        <dbReference type="ARBA" id="ARBA00022737"/>
    </source>
</evidence>
<dbReference type="InterPro" id="IPR036047">
    <property type="entry name" value="F-box-like_dom_sf"/>
</dbReference>
<dbReference type="AlphaFoldDB" id="A0A5J9W5E9"/>
<sequence>MAESSEPEALTEYELQRQENIRRNQAMLADLRRTAADVSAAYARSRQPKKVRTRAAPSAPPRRSGRARRQPPPSSAVDAALPSAHLKRRAARFPISEAFVGEAGTAAADPSAPLTSAILAASWPSEQSKVLPDGLDPPYIDLVLKPGNVRKLAPTVIGAARVLPLADRTVVVVGTSFGNLMFWDANRPAPAWQPPCSGAADEVFWFHPHARAVTGITVHPSAPRKIYSCSCNGEICLMDVEKGIFNMIHLSDDSVFSLCQSPDNNTSLYFGEGNGDLKVFDERAGKISGTWQLHRDCISSIDVNPGNAYMLATGSLDSTACVWDLRNMKMSKPESLKVVEHKMRVHSAYFSPSGSILATTSRDNTIGILSVHDFDNSCFRQHICPSTTFKASWGWNDIDLFVGTESDIEVSLGKMDIDPSPLSQSPARDWSELPLDPLSKIFMKLGTIEILMGAGLVCRSWLAAAKTPELWRFVDMTRHKLIFSKDITTMCAMAKMAVDHSDGQMESFWAQKFVTDELLDYILSRAKSLKSIRLTACGYFWHPSLVKLAEECSLLEEIECSYLKMPAELFRYIGHVRPQLKRLRIHIEEWYDSDQIRREDYMLTMPDWSSDHGDMDLDGEAEMNDDYYGNYWQDYSPPSSPDDPPGPDLSNVTCDDTRFYTEEHEYYSW</sequence>
<feature type="repeat" description="WD" evidence="6">
    <location>
        <begin position="291"/>
        <end position="333"/>
    </location>
</feature>
<name>A0A5J9W5E9_9POAL</name>
<dbReference type="InterPro" id="IPR001810">
    <property type="entry name" value="F-box_dom"/>
</dbReference>